<sequence>MSEDRVRIDIADHVATVTMVRTDKHNALDEHMVRALHAAADQLATDGTVRAVVLRGEGKSFCSGLDVPSFYAEGAMPMEQVLERDADRLANFAQRVATDWQDLPVPVIAALHGNVFGGGAQIALGADIRIAAPDIRMSIMEIKWGLIPDMGITQSLPRLVPIDVAKELTYTGRIVDGAAAKEYGLVTRVDADPHGAADALAREIASKSPDATRRTKALYNAAWEGGLSPRDGLVLETELQREIIMKPNQMAAIQAGFTGEPATFADATPSTFSLAES</sequence>
<name>A0A2T4UI46_9ACTN</name>
<comment type="similarity">
    <text evidence="2 6">Belongs to the enoyl-CoA hydratase/isomerase family.</text>
</comment>
<dbReference type="NCBIfam" id="NF005699">
    <property type="entry name" value="PRK07509.1"/>
    <property type="match status" value="1"/>
</dbReference>
<keyword evidence="3" id="KW-0276">Fatty acid metabolism</keyword>
<evidence type="ECO:0000256" key="5">
    <source>
        <dbReference type="ARBA" id="ARBA00023235"/>
    </source>
</evidence>
<dbReference type="InterPro" id="IPR001753">
    <property type="entry name" value="Enoyl-CoA_hydra/iso"/>
</dbReference>
<evidence type="ECO:0000256" key="3">
    <source>
        <dbReference type="ARBA" id="ARBA00022832"/>
    </source>
</evidence>
<dbReference type="CDD" id="cd06558">
    <property type="entry name" value="crotonase-like"/>
    <property type="match status" value="1"/>
</dbReference>
<evidence type="ECO:0000313" key="7">
    <source>
        <dbReference type="EMBL" id="PTL58910.1"/>
    </source>
</evidence>
<dbReference type="Proteomes" id="UP000240739">
    <property type="component" value="Unassembled WGS sequence"/>
</dbReference>
<dbReference type="EMBL" id="PYYB01000001">
    <property type="protein sequence ID" value="PTL58910.1"/>
    <property type="molecule type" value="Genomic_DNA"/>
</dbReference>
<evidence type="ECO:0000313" key="8">
    <source>
        <dbReference type="Proteomes" id="UP000240739"/>
    </source>
</evidence>
<reference evidence="7 8" key="1">
    <citation type="submission" date="2018-03" db="EMBL/GenBank/DDBJ databases">
        <title>Aquarubrobacter algicola gen. nov., sp. nov., a novel actinobacterium isolated from shallow eutrophic lake during the end of cyanobacterial harmful algal blooms.</title>
        <authorList>
            <person name="Chun S.J."/>
        </authorList>
    </citation>
    <scope>NUCLEOTIDE SEQUENCE [LARGE SCALE GENOMIC DNA]</scope>
    <source>
        <strain evidence="7 8">Seoho-28</strain>
    </source>
</reference>
<dbReference type="AlphaFoldDB" id="A0A2T4UI46"/>
<dbReference type="InterPro" id="IPR014748">
    <property type="entry name" value="Enoyl-CoA_hydra_C"/>
</dbReference>
<proteinExistence type="inferred from homology"/>
<dbReference type="PANTHER" id="PTHR43149">
    <property type="entry name" value="ENOYL-COA HYDRATASE"/>
    <property type="match status" value="1"/>
</dbReference>
<dbReference type="GO" id="GO:0016853">
    <property type="term" value="F:isomerase activity"/>
    <property type="evidence" value="ECO:0007669"/>
    <property type="project" value="UniProtKB-KW"/>
</dbReference>
<evidence type="ECO:0000256" key="4">
    <source>
        <dbReference type="ARBA" id="ARBA00023098"/>
    </source>
</evidence>
<dbReference type="RefSeq" id="WP_107567347.1">
    <property type="nucleotide sequence ID" value="NZ_PYYB01000001.1"/>
</dbReference>
<dbReference type="UniPathway" id="UPA00659"/>
<comment type="pathway">
    <text evidence="1">Lipid metabolism; fatty acid beta-oxidation.</text>
</comment>
<keyword evidence="4" id="KW-0443">Lipid metabolism</keyword>
<keyword evidence="5" id="KW-0413">Isomerase</keyword>
<gene>
    <name evidence="7" type="ORF">C7Y72_04210</name>
</gene>
<dbReference type="Pfam" id="PF00378">
    <property type="entry name" value="ECH_1"/>
    <property type="match status" value="1"/>
</dbReference>
<dbReference type="Gene3D" id="1.10.12.10">
    <property type="entry name" value="Lyase 2-enoyl-coa Hydratase, Chain A, domain 2"/>
    <property type="match status" value="1"/>
</dbReference>
<dbReference type="PANTHER" id="PTHR43149:SF1">
    <property type="entry name" value="DELTA(3,5)-DELTA(2,4)-DIENOYL-COA ISOMERASE, MITOCHONDRIAL"/>
    <property type="match status" value="1"/>
</dbReference>
<organism evidence="7 8">
    <name type="scientific">Paraconexibacter algicola</name>
    <dbReference type="NCBI Taxonomy" id="2133960"/>
    <lineage>
        <taxon>Bacteria</taxon>
        <taxon>Bacillati</taxon>
        <taxon>Actinomycetota</taxon>
        <taxon>Thermoleophilia</taxon>
        <taxon>Solirubrobacterales</taxon>
        <taxon>Paraconexibacteraceae</taxon>
        <taxon>Paraconexibacter</taxon>
    </lineage>
</organism>
<dbReference type="GO" id="GO:0006635">
    <property type="term" value="P:fatty acid beta-oxidation"/>
    <property type="evidence" value="ECO:0007669"/>
    <property type="project" value="UniProtKB-UniPathway"/>
</dbReference>
<dbReference type="InterPro" id="IPR018376">
    <property type="entry name" value="Enoyl-CoA_hyd/isom_CS"/>
</dbReference>
<dbReference type="Gene3D" id="3.90.226.10">
    <property type="entry name" value="2-enoyl-CoA Hydratase, Chain A, domain 1"/>
    <property type="match status" value="1"/>
</dbReference>
<protein>
    <submittedName>
        <fullName evidence="7">Crotonase/enoyl-CoA hydratase family protein</fullName>
    </submittedName>
</protein>
<evidence type="ECO:0000256" key="6">
    <source>
        <dbReference type="RuleBase" id="RU003707"/>
    </source>
</evidence>
<dbReference type="PROSITE" id="PS00166">
    <property type="entry name" value="ENOYL_COA_HYDRATASE"/>
    <property type="match status" value="1"/>
</dbReference>
<dbReference type="InterPro" id="IPR045002">
    <property type="entry name" value="Ech1-like"/>
</dbReference>
<dbReference type="InterPro" id="IPR029045">
    <property type="entry name" value="ClpP/crotonase-like_dom_sf"/>
</dbReference>
<evidence type="ECO:0000256" key="1">
    <source>
        <dbReference type="ARBA" id="ARBA00005005"/>
    </source>
</evidence>
<comment type="caution">
    <text evidence="7">The sequence shown here is derived from an EMBL/GenBank/DDBJ whole genome shotgun (WGS) entry which is preliminary data.</text>
</comment>
<accession>A0A2T4UI46</accession>
<evidence type="ECO:0000256" key="2">
    <source>
        <dbReference type="ARBA" id="ARBA00005254"/>
    </source>
</evidence>
<dbReference type="OrthoDB" id="8452484at2"/>
<dbReference type="SUPFAM" id="SSF52096">
    <property type="entry name" value="ClpP/crotonase"/>
    <property type="match status" value="1"/>
</dbReference>
<keyword evidence="8" id="KW-1185">Reference proteome</keyword>